<name>A0A1G2RWI9_9BACT</name>
<comment type="caution">
    <text evidence="2">The sequence shown here is derived from an EMBL/GenBank/DDBJ whole genome shotgun (WGS) entry which is preliminary data.</text>
</comment>
<proteinExistence type="predicted"/>
<organism evidence="2 3">
    <name type="scientific">Candidatus Wildermuthbacteria bacterium RIFCSPLOWO2_02_FULL_47_9c</name>
    <dbReference type="NCBI Taxonomy" id="1802466"/>
    <lineage>
        <taxon>Bacteria</taxon>
        <taxon>Candidatus Wildermuthiibacteriota</taxon>
    </lineage>
</organism>
<evidence type="ECO:0000313" key="3">
    <source>
        <dbReference type="Proteomes" id="UP000178222"/>
    </source>
</evidence>
<gene>
    <name evidence="2" type="ORF">A3J30_04350</name>
</gene>
<evidence type="ECO:0000313" key="2">
    <source>
        <dbReference type="EMBL" id="OHA77195.1"/>
    </source>
</evidence>
<evidence type="ECO:0000256" key="1">
    <source>
        <dbReference type="SAM" id="Phobius"/>
    </source>
</evidence>
<reference evidence="2 3" key="1">
    <citation type="journal article" date="2016" name="Nat. Commun.">
        <title>Thousands of microbial genomes shed light on interconnected biogeochemical processes in an aquifer system.</title>
        <authorList>
            <person name="Anantharaman K."/>
            <person name="Brown C.T."/>
            <person name="Hug L.A."/>
            <person name="Sharon I."/>
            <person name="Castelle C.J."/>
            <person name="Probst A.J."/>
            <person name="Thomas B.C."/>
            <person name="Singh A."/>
            <person name="Wilkins M.J."/>
            <person name="Karaoz U."/>
            <person name="Brodie E.L."/>
            <person name="Williams K.H."/>
            <person name="Hubbard S.S."/>
            <person name="Banfield J.F."/>
        </authorList>
    </citation>
    <scope>NUCLEOTIDE SEQUENCE [LARGE SCALE GENOMIC DNA]</scope>
</reference>
<dbReference type="EMBL" id="MHUL01000013">
    <property type="protein sequence ID" value="OHA77195.1"/>
    <property type="molecule type" value="Genomic_DNA"/>
</dbReference>
<sequence length="63" mass="6635">MHFLGGAFGILGGLALVGAWVAGENGAVLGFSQQHLYFDAVVLTLIGISALVCTLVYLKQERK</sequence>
<evidence type="ECO:0008006" key="4">
    <source>
        <dbReference type="Google" id="ProtNLM"/>
    </source>
</evidence>
<accession>A0A1G2RWI9</accession>
<protein>
    <recommendedName>
        <fullName evidence="4">Major facilitator superfamily (MFS) profile domain-containing protein</fullName>
    </recommendedName>
</protein>
<keyword evidence="1" id="KW-0472">Membrane</keyword>
<dbReference type="AlphaFoldDB" id="A0A1G2RWI9"/>
<keyword evidence="1" id="KW-1133">Transmembrane helix</keyword>
<keyword evidence="1" id="KW-0812">Transmembrane</keyword>
<dbReference type="Proteomes" id="UP000178222">
    <property type="component" value="Unassembled WGS sequence"/>
</dbReference>
<feature type="transmembrane region" description="Helical" evidence="1">
    <location>
        <begin position="35"/>
        <end position="58"/>
    </location>
</feature>